<comment type="caution">
    <text evidence="2">The sequence shown here is derived from an EMBL/GenBank/DDBJ whole genome shotgun (WGS) entry which is preliminary data.</text>
</comment>
<dbReference type="RefSeq" id="WP_320420845.1">
    <property type="nucleotide sequence ID" value="NZ_JAXCLA010000001.1"/>
</dbReference>
<keyword evidence="3" id="KW-1185">Reference proteome</keyword>
<sequence length="788" mass="85717">MNSPDYRLNPHLEAALQRVRTAAEQAAERCAEGLGLSALSAGQIKRRDALLSAQFLFRKQQANFSIRFYQSLRAQVAGEQTQQQPREHAPAAKKKDWTELSLMDDDAVDALVAADRIGLAIGHHSEWELREVESYVGGLSAGGRNPLRPELIGQALLEGVQAVTEDSQARETLTDELTRALAQEMRGCYADIAELFRSRGLRPQDLRVRGSGGHSMSGHSLRGEPDSGHGGRPQAPSSGHGSSGYGSGHSGYGSGGGSARGGLGQVDAQMMDLLRRLSQLPAGGYTQPGELGSTGAPAYADPGRGWSEPGDWQSAPLPPNLIQLHRDELRQASTGRLDHMVIDVVGSLFDQILSDNKVPPQMARLIARLQLPVLRVALGDPSFFSSRRHPVRRFVNRMASLACAFDDFSENPGKDFLSHVRELVQDVANGDFDRMDVYEAKLDELERFIATQTAQALKSASGANGDIAELLARKETDLRLQQRYAQQLQTSLAAVPMDDFLREFLAQIWSQAIVLASREWSADRALHIRQLGRELVMSVQPKGGTNARKAFLGELPQLMRTLNDGLDLIAWPESARKSFFGLLLPAHAESLKGAAPSALETNLLVKQLDQVFGCAPPAEQDLKPSDAPITVPQELDLGARLSPAEARSLGLVDEAGVDWNGQIDIDLGAESHPPLQAVDISIDGLPAATEAPEPAEGELLIDHLQLGFAYQMNTGEAWNKVRLAHISAGRSFFIFTQGHKQQETVTMTARMLKRLCASGRLRAFENAYLLERATARARKQLAALTAKA</sequence>
<dbReference type="Proteomes" id="UP001285263">
    <property type="component" value="Unassembled WGS sequence"/>
</dbReference>
<dbReference type="Pfam" id="PF07793">
    <property type="entry name" value="DUF1631"/>
    <property type="match status" value="1"/>
</dbReference>
<protein>
    <submittedName>
        <fullName evidence="2">DUF1631 family protein</fullName>
    </submittedName>
</protein>
<evidence type="ECO:0000313" key="2">
    <source>
        <dbReference type="EMBL" id="MDY0743023.1"/>
    </source>
</evidence>
<dbReference type="InterPro" id="IPR012434">
    <property type="entry name" value="DUF1631"/>
</dbReference>
<dbReference type="EMBL" id="JAXCLA010000001">
    <property type="protein sequence ID" value="MDY0743023.1"/>
    <property type="molecule type" value="Genomic_DNA"/>
</dbReference>
<accession>A0ABU5D9W7</accession>
<feature type="compositionally biased region" description="Gly residues" evidence="1">
    <location>
        <begin position="241"/>
        <end position="263"/>
    </location>
</feature>
<feature type="region of interest" description="Disordered" evidence="1">
    <location>
        <begin position="204"/>
        <end position="263"/>
    </location>
</feature>
<organism evidence="2 3">
    <name type="scientific">Roseateles agri</name>
    <dbReference type="NCBI Taxonomy" id="3098619"/>
    <lineage>
        <taxon>Bacteria</taxon>
        <taxon>Pseudomonadati</taxon>
        <taxon>Pseudomonadota</taxon>
        <taxon>Betaproteobacteria</taxon>
        <taxon>Burkholderiales</taxon>
        <taxon>Sphaerotilaceae</taxon>
        <taxon>Roseateles</taxon>
    </lineage>
</organism>
<evidence type="ECO:0000313" key="3">
    <source>
        <dbReference type="Proteomes" id="UP001285263"/>
    </source>
</evidence>
<evidence type="ECO:0000256" key="1">
    <source>
        <dbReference type="SAM" id="MobiDB-lite"/>
    </source>
</evidence>
<name>A0ABU5D9W7_9BURK</name>
<reference evidence="2 3" key="1">
    <citation type="submission" date="2023-11" db="EMBL/GenBank/DDBJ databases">
        <title>Paucibacter sp. nov., isolated from fresh soil in Korea.</title>
        <authorList>
            <person name="Le N.T.T."/>
        </authorList>
    </citation>
    <scope>NUCLEOTIDE SEQUENCE [LARGE SCALE GENOMIC DNA]</scope>
    <source>
        <strain evidence="2 3">R3-3</strain>
    </source>
</reference>
<gene>
    <name evidence="2" type="ORF">SNE35_00830</name>
</gene>
<proteinExistence type="predicted"/>